<dbReference type="Gene3D" id="1.10.287.70">
    <property type="match status" value="1"/>
</dbReference>
<dbReference type="PATRIC" id="fig|1206767.3.peg.434"/>
<keyword evidence="1" id="KW-0812">Transmembrane</keyword>
<evidence type="ECO:0000313" key="3">
    <source>
        <dbReference type="EMBL" id="EKO40814.1"/>
    </source>
</evidence>
<dbReference type="AlphaFoldDB" id="K6GI81"/>
<keyword evidence="1" id="KW-1133">Transmembrane helix</keyword>
<dbReference type="InterPro" id="IPR013099">
    <property type="entry name" value="K_chnl_dom"/>
</dbReference>
<feature type="transmembrane region" description="Helical" evidence="1">
    <location>
        <begin position="198"/>
        <end position="218"/>
    </location>
</feature>
<gene>
    <name evidence="3" type="ORF">B193_0462</name>
</gene>
<name>K6GI81_9BACT</name>
<feature type="transmembrane region" description="Helical" evidence="1">
    <location>
        <begin position="171"/>
        <end position="191"/>
    </location>
</feature>
<feature type="transmembrane region" description="Helical" evidence="1">
    <location>
        <begin position="21"/>
        <end position="37"/>
    </location>
</feature>
<comment type="caution">
    <text evidence="3">The sequence shown here is derived from an EMBL/GenBank/DDBJ whole genome shotgun (WGS) entry which is preliminary data.</text>
</comment>
<reference evidence="3 4" key="1">
    <citation type="submission" date="2012-07" db="EMBL/GenBank/DDBJ databases">
        <title>Draft genome sequence of Desulfovibrio magneticus str. Maddingley MBC34 obtained from a metagenomic sequence of a methanogenic enrichment isolated from coal-seam formation water in Victoria, Australia.</title>
        <authorList>
            <person name="Greenfield P."/>
            <person name="Hendry P."/>
            <person name="Li D."/>
            <person name="Rosewarne C.P."/>
            <person name="Tran-Dinh N."/>
            <person name="Elbourne L.D.H."/>
            <person name="Paulsen I.T."/>
            <person name="Midgley D.J."/>
        </authorList>
    </citation>
    <scope>NUCLEOTIDE SEQUENCE [LARGE SCALE GENOMIC DNA]</scope>
    <source>
        <strain evidence="4">Maddingley MBC34</strain>
    </source>
</reference>
<protein>
    <submittedName>
        <fullName evidence="3">Ion channel</fullName>
    </submittedName>
</protein>
<evidence type="ECO:0000313" key="4">
    <source>
        <dbReference type="Proteomes" id="UP000006272"/>
    </source>
</evidence>
<dbReference type="Proteomes" id="UP000006272">
    <property type="component" value="Unassembled WGS sequence"/>
</dbReference>
<evidence type="ECO:0000259" key="2">
    <source>
        <dbReference type="Pfam" id="PF07885"/>
    </source>
</evidence>
<keyword evidence="1" id="KW-0472">Membrane</keyword>
<evidence type="ECO:0000256" key="1">
    <source>
        <dbReference type="SAM" id="Phobius"/>
    </source>
</evidence>
<feature type="transmembrane region" description="Helical" evidence="1">
    <location>
        <begin position="93"/>
        <end position="114"/>
    </location>
</feature>
<accession>K6GI81</accession>
<proteinExistence type="predicted"/>
<sequence>MSTVTPRIGALLLRSGKRFHWLLAALVFQIVASPFVAGSASLILQDLLFLAILLAALGAVRHTPLRRVNSLLAVICSAAVVLKYSFPDWYLDVAVSLLGAMVILSTAVEMVNYLSRQRRVDLDTVLGGLCVYLFMGALWLILYSLAVQFDPLAFDFTVHGRDLSAHRRDSLLLFFSYVTLLTTGYGDVIPISPVARTLAILEGISGQFYLVFFMARLVGLHVAEKQGGQEGIENLEDKREQGY</sequence>
<dbReference type="EMBL" id="ALAO01000045">
    <property type="protein sequence ID" value="EKO40814.1"/>
    <property type="molecule type" value="Genomic_DNA"/>
</dbReference>
<feature type="domain" description="Potassium channel" evidence="2">
    <location>
        <begin position="173"/>
        <end position="218"/>
    </location>
</feature>
<organism evidence="3 4">
    <name type="scientific">Solidesulfovibrio magneticus str. Maddingley MBC34</name>
    <dbReference type="NCBI Taxonomy" id="1206767"/>
    <lineage>
        <taxon>Bacteria</taxon>
        <taxon>Pseudomonadati</taxon>
        <taxon>Thermodesulfobacteriota</taxon>
        <taxon>Desulfovibrionia</taxon>
        <taxon>Desulfovibrionales</taxon>
        <taxon>Desulfovibrionaceae</taxon>
        <taxon>Solidesulfovibrio</taxon>
    </lineage>
</organism>
<dbReference type="Pfam" id="PF07885">
    <property type="entry name" value="Ion_trans_2"/>
    <property type="match status" value="1"/>
</dbReference>
<dbReference type="SUPFAM" id="SSF81324">
    <property type="entry name" value="Voltage-gated potassium channels"/>
    <property type="match status" value="1"/>
</dbReference>
<feature type="transmembrane region" description="Helical" evidence="1">
    <location>
        <begin position="126"/>
        <end position="146"/>
    </location>
</feature>